<feature type="domain" description="KNOX2" evidence="4">
    <location>
        <begin position="94"/>
        <end position="145"/>
    </location>
</feature>
<dbReference type="GO" id="GO:0005634">
    <property type="term" value="C:nucleus"/>
    <property type="evidence" value="ECO:0007669"/>
    <property type="project" value="UniProtKB-SubCell"/>
</dbReference>
<reference evidence="5 6" key="1">
    <citation type="submission" date="2018-10" db="EMBL/GenBank/DDBJ databases">
        <title>A high-quality apple genome assembly.</title>
        <authorList>
            <person name="Hu J."/>
        </authorList>
    </citation>
    <scope>NUCLEOTIDE SEQUENCE [LARGE SCALE GENOMIC DNA]</scope>
    <source>
        <strain evidence="6">cv. HFTH1</strain>
        <tissue evidence="5">Young leaf</tissue>
    </source>
</reference>
<dbReference type="SMART" id="SM01256">
    <property type="entry name" value="KNOX2"/>
    <property type="match status" value="1"/>
</dbReference>
<evidence type="ECO:0000313" key="6">
    <source>
        <dbReference type="Proteomes" id="UP000290289"/>
    </source>
</evidence>
<dbReference type="EMBL" id="RDQH01000332">
    <property type="protein sequence ID" value="RXH96657.1"/>
    <property type="molecule type" value="Genomic_DNA"/>
</dbReference>
<accession>A0A498JP48</accession>
<dbReference type="Pfam" id="PF03791">
    <property type="entry name" value="KNOX2"/>
    <property type="match status" value="1"/>
</dbReference>
<dbReference type="Proteomes" id="UP000290289">
    <property type="component" value="Chromosome 6"/>
</dbReference>
<evidence type="ECO:0000256" key="2">
    <source>
        <dbReference type="ARBA" id="ARBA00023242"/>
    </source>
</evidence>
<dbReference type="SMART" id="SM01255">
    <property type="entry name" value="KNOX1"/>
    <property type="match status" value="1"/>
</dbReference>
<feature type="domain" description="KNOX1" evidence="3">
    <location>
        <begin position="44"/>
        <end position="85"/>
    </location>
</feature>
<name>A0A498JP48_MALDO</name>
<gene>
    <name evidence="5" type="ORF">DVH24_009161</name>
</gene>
<dbReference type="PANTHER" id="PTHR48452:SF1">
    <property type="entry name" value="FUSED COMPOUND LEAF 1"/>
    <property type="match status" value="1"/>
</dbReference>
<evidence type="ECO:0000256" key="1">
    <source>
        <dbReference type="ARBA" id="ARBA00004123"/>
    </source>
</evidence>
<organism evidence="5 6">
    <name type="scientific">Malus domestica</name>
    <name type="common">Apple</name>
    <name type="synonym">Pyrus malus</name>
    <dbReference type="NCBI Taxonomy" id="3750"/>
    <lineage>
        <taxon>Eukaryota</taxon>
        <taxon>Viridiplantae</taxon>
        <taxon>Streptophyta</taxon>
        <taxon>Embryophyta</taxon>
        <taxon>Tracheophyta</taxon>
        <taxon>Spermatophyta</taxon>
        <taxon>Magnoliopsida</taxon>
        <taxon>eudicotyledons</taxon>
        <taxon>Gunneridae</taxon>
        <taxon>Pentapetalae</taxon>
        <taxon>rosids</taxon>
        <taxon>fabids</taxon>
        <taxon>Rosales</taxon>
        <taxon>Rosaceae</taxon>
        <taxon>Amygdaloideae</taxon>
        <taxon>Maleae</taxon>
        <taxon>Malus</taxon>
    </lineage>
</organism>
<evidence type="ECO:0000313" key="5">
    <source>
        <dbReference type="EMBL" id="RXH96657.1"/>
    </source>
</evidence>
<dbReference type="InterPro" id="IPR005540">
    <property type="entry name" value="KNOX1"/>
</dbReference>
<evidence type="ECO:0000259" key="3">
    <source>
        <dbReference type="SMART" id="SM01255"/>
    </source>
</evidence>
<evidence type="ECO:0008006" key="7">
    <source>
        <dbReference type="Google" id="ProtNLM"/>
    </source>
</evidence>
<dbReference type="STRING" id="3750.A0A498JP48"/>
<dbReference type="AlphaFoldDB" id="A0A498JP48"/>
<dbReference type="PANTHER" id="PTHR48452">
    <property type="entry name" value="FUSED COMPOUND LEAF 1"/>
    <property type="match status" value="1"/>
</dbReference>
<evidence type="ECO:0000259" key="4">
    <source>
        <dbReference type="SMART" id="SM01256"/>
    </source>
</evidence>
<protein>
    <recommendedName>
        <fullName evidence="7">KNOX2 domain-containing protein</fullName>
    </recommendedName>
</protein>
<keyword evidence="6" id="KW-1185">Reference proteome</keyword>
<keyword evidence="2" id="KW-0539">Nucleus</keyword>
<dbReference type="GO" id="GO:0003677">
    <property type="term" value="F:DNA binding"/>
    <property type="evidence" value="ECO:0007669"/>
    <property type="project" value="InterPro"/>
</dbReference>
<sequence>MRASLYSALLFIRLELSEDYNMEDDLSSSSQKEKEKEANIEDHEILKKKISTHPLYGLLVENHLDCLKVSGINGELEENDGCRDIKQLDYNCKANLGVLGHSDLDHFMEAYCLALGKLKAAMEEPQQKSMEFITNMQVQLEDLTNNSHLPDQPAPASLSG</sequence>
<comment type="caution">
    <text evidence="5">The sequence shown here is derived from an EMBL/GenBank/DDBJ whole genome shotgun (WGS) entry which is preliminary data.</text>
</comment>
<dbReference type="Pfam" id="PF03790">
    <property type="entry name" value="KNOX1"/>
    <property type="match status" value="1"/>
</dbReference>
<dbReference type="InterPro" id="IPR005541">
    <property type="entry name" value="KNOX2"/>
</dbReference>
<proteinExistence type="predicted"/>
<comment type="subcellular location">
    <subcellularLocation>
        <location evidence="1">Nucleus</location>
    </subcellularLocation>
</comment>